<keyword evidence="1" id="KW-0067">ATP-binding</keyword>
<dbReference type="Proteomes" id="UP001604277">
    <property type="component" value="Unassembled WGS sequence"/>
</dbReference>
<evidence type="ECO:0000313" key="4">
    <source>
        <dbReference type="EMBL" id="KAL2546623.1"/>
    </source>
</evidence>
<evidence type="ECO:0000256" key="2">
    <source>
        <dbReference type="SAM" id="Phobius"/>
    </source>
</evidence>
<name>A0ABD1WCR8_9LAMI</name>
<dbReference type="PANTHER" id="PTHR23077">
    <property type="entry name" value="AAA-FAMILY ATPASE"/>
    <property type="match status" value="1"/>
</dbReference>
<dbReference type="EMBL" id="JBFOLJ010000004">
    <property type="protein sequence ID" value="KAL2546623.1"/>
    <property type="molecule type" value="Genomic_DNA"/>
</dbReference>
<feature type="domain" description="AAA+ ATPase" evidence="3">
    <location>
        <begin position="321"/>
        <end position="460"/>
    </location>
</feature>
<feature type="transmembrane region" description="Helical" evidence="2">
    <location>
        <begin position="559"/>
        <end position="579"/>
    </location>
</feature>
<dbReference type="InterPro" id="IPR003960">
    <property type="entry name" value="ATPase_AAA_CS"/>
</dbReference>
<reference evidence="5" key="1">
    <citation type="submission" date="2024-07" db="EMBL/GenBank/DDBJ databases">
        <title>Two chromosome-level genome assemblies of Korean endemic species Abeliophyllum distichum and Forsythia ovata (Oleaceae).</title>
        <authorList>
            <person name="Jang H."/>
        </authorList>
    </citation>
    <scope>NUCLEOTIDE SEQUENCE [LARGE SCALE GENOMIC DNA]</scope>
</reference>
<keyword evidence="2" id="KW-1133">Transmembrane helix</keyword>
<keyword evidence="2" id="KW-0472">Membrane</keyword>
<organism evidence="4 5">
    <name type="scientific">Forsythia ovata</name>
    <dbReference type="NCBI Taxonomy" id="205694"/>
    <lineage>
        <taxon>Eukaryota</taxon>
        <taxon>Viridiplantae</taxon>
        <taxon>Streptophyta</taxon>
        <taxon>Embryophyta</taxon>
        <taxon>Tracheophyta</taxon>
        <taxon>Spermatophyta</taxon>
        <taxon>Magnoliopsida</taxon>
        <taxon>eudicotyledons</taxon>
        <taxon>Gunneridae</taxon>
        <taxon>Pentapetalae</taxon>
        <taxon>asterids</taxon>
        <taxon>lamiids</taxon>
        <taxon>Lamiales</taxon>
        <taxon>Oleaceae</taxon>
        <taxon>Forsythieae</taxon>
        <taxon>Forsythia</taxon>
    </lineage>
</organism>
<dbReference type="PANTHER" id="PTHR23077:SF117">
    <property type="entry name" value="AAA+ ATPASE DOMAIN-CONTAINING PROTEIN"/>
    <property type="match status" value="1"/>
</dbReference>
<dbReference type="Gene3D" id="3.40.50.300">
    <property type="entry name" value="P-loop containing nucleotide triphosphate hydrolases"/>
    <property type="match status" value="2"/>
</dbReference>
<dbReference type="InterPro" id="IPR003593">
    <property type="entry name" value="AAA+_ATPase"/>
</dbReference>
<dbReference type="GO" id="GO:0005524">
    <property type="term" value="F:ATP binding"/>
    <property type="evidence" value="ECO:0007669"/>
    <property type="project" value="UniProtKB-KW"/>
</dbReference>
<dbReference type="SMART" id="SM00382">
    <property type="entry name" value="AAA"/>
    <property type="match status" value="2"/>
</dbReference>
<gene>
    <name evidence="4" type="ORF">Fot_15856</name>
</gene>
<evidence type="ECO:0000259" key="3">
    <source>
        <dbReference type="SMART" id="SM00382"/>
    </source>
</evidence>
<dbReference type="SUPFAM" id="SSF52540">
    <property type="entry name" value="P-loop containing nucleoside triphosphate hydrolases"/>
    <property type="match status" value="2"/>
</dbReference>
<dbReference type="InterPro" id="IPR003959">
    <property type="entry name" value="ATPase_AAA_core"/>
</dbReference>
<dbReference type="Gene3D" id="1.10.8.60">
    <property type="match status" value="2"/>
</dbReference>
<dbReference type="Pfam" id="PF17862">
    <property type="entry name" value="AAA_lid_3"/>
    <property type="match status" value="2"/>
</dbReference>
<dbReference type="InterPro" id="IPR041569">
    <property type="entry name" value="AAA_lid_3"/>
</dbReference>
<keyword evidence="5" id="KW-1185">Reference proteome</keyword>
<dbReference type="Pfam" id="PF00004">
    <property type="entry name" value="AAA"/>
    <property type="match status" value="2"/>
</dbReference>
<sequence length="651" mass="70779">MKSGRGRIVQGGGAAAKQRAEQLIAGNAEALKALREFINFNLLLSRKAQILGLKRWPSNLLLYGAAGTGKTSLVRAVVQESGAHLVTVRSYAKDIEKTLREAFAQASSHAKSAKPSVIFIDEIDVLCSRQNSRREQDTRVVSLLGVLMDSHKSSPTSTSHFVVVASTHRVDAIDPALRRPGRFDAEIEVRIPNVDERFQILKLYTKKLRLDSEVDLQTVAVSCNGYVGADLLGLCRMATYSAENRSSDVNQVDALCTITMDDWKHAMSVVKPSITRGVTEKIPEVSWDDIGGLKDLKKKLQQAVEWPLKYSSSYSRLGISPPRGILLHGPPGCSKTTLAKAIAHVTQASFFSLSPADLYNKYVGEGEAMLRDTFRRARLASPSIIFFDDADAIGAKRGGSSSGNSRVGDKILSTLLTEMDGLEESKGVLVLAATNLLDAIDPALKRPGRFDEVLYVPLPDSEGRHEILQIHIRKLNTKLDNEVDLRQIAEDTEGFSGADLANLCKRVGMIALGEDMSTTAVCIRHFQTAIRSVREPPTIIIRSVKAAHTKQKSKGTKKLLFPAIPAIALIIYAEGYFLVGITRSKSDVEGGGYGGVGKIELSWREETTKEVHGTSGVIELGFVGRKCWVGSDVGDGVVVASPPFIVYLVDG</sequence>
<comment type="similarity">
    <text evidence="1">Belongs to the AAA ATPase family.</text>
</comment>
<keyword evidence="2" id="KW-0812">Transmembrane</keyword>
<keyword evidence="1" id="KW-0547">Nucleotide-binding</keyword>
<dbReference type="PROSITE" id="PS00674">
    <property type="entry name" value="AAA"/>
    <property type="match status" value="1"/>
</dbReference>
<dbReference type="CDD" id="cd19511">
    <property type="entry name" value="RecA-like_CDC48_r2-like"/>
    <property type="match status" value="1"/>
</dbReference>
<evidence type="ECO:0000256" key="1">
    <source>
        <dbReference type="RuleBase" id="RU003651"/>
    </source>
</evidence>
<dbReference type="AlphaFoldDB" id="A0ABD1WCR8"/>
<accession>A0ABD1WCR8</accession>
<proteinExistence type="inferred from homology"/>
<comment type="caution">
    <text evidence="4">The sequence shown here is derived from an EMBL/GenBank/DDBJ whole genome shotgun (WGS) entry which is preliminary data.</text>
</comment>
<protein>
    <submittedName>
        <fullName evidence="4">Cell division control protein 48-like protein B</fullName>
    </submittedName>
</protein>
<dbReference type="InterPro" id="IPR027417">
    <property type="entry name" value="P-loop_NTPase"/>
</dbReference>
<dbReference type="FunFam" id="3.40.50.300:FF:001107">
    <property type="entry name" value="Cell division control protein 48-B-like protein"/>
    <property type="match status" value="1"/>
</dbReference>
<evidence type="ECO:0000313" key="5">
    <source>
        <dbReference type="Proteomes" id="UP001604277"/>
    </source>
</evidence>
<feature type="domain" description="AAA+ ATPase" evidence="3">
    <location>
        <begin position="56"/>
        <end position="193"/>
    </location>
</feature>
<dbReference type="InterPro" id="IPR050168">
    <property type="entry name" value="AAA_ATPase_domain"/>
</dbReference>